<name>A0A1H2PRT5_9BURK</name>
<gene>
    <name evidence="1" type="ORF">SAMN05216551_10919</name>
</gene>
<evidence type="ECO:0000313" key="2">
    <source>
        <dbReference type="Proteomes" id="UP000243719"/>
    </source>
</evidence>
<organism evidence="1 2">
    <name type="scientific">Chitinasiproducens palmae</name>
    <dbReference type="NCBI Taxonomy" id="1770053"/>
    <lineage>
        <taxon>Bacteria</taxon>
        <taxon>Pseudomonadati</taxon>
        <taxon>Pseudomonadota</taxon>
        <taxon>Betaproteobacteria</taxon>
        <taxon>Burkholderiales</taxon>
        <taxon>Burkholderiaceae</taxon>
        <taxon>Chitinasiproducens</taxon>
    </lineage>
</organism>
<protein>
    <submittedName>
        <fullName evidence="1">Uncharacterized protein</fullName>
    </submittedName>
</protein>
<sequence>MSNAKTQAPSIFRIQQASKTLRSRAWRAAGASRTVASARAAASAAVQKVDRLQLATSVLLALGLRPRLETAR</sequence>
<accession>A0A1H2PRT5</accession>
<dbReference type="Proteomes" id="UP000243719">
    <property type="component" value="Unassembled WGS sequence"/>
</dbReference>
<evidence type="ECO:0000313" key="1">
    <source>
        <dbReference type="EMBL" id="SDV49647.1"/>
    </source>
</evidence>
<reference evidence="2" key="1">
    <citation type="submission" date="2016-09" db="EMBL/GenBank/DDBJ databases">
        <authorList>
            <person name="Varghese N."/>
            <person name="Submissions S."/>
        </authorList>
    </citation>
    <scope>NUCLEOTIDE SEQUENCE [LARGE SCALE GENOMIC DNA]</scope>
    <source>
        <strain evidence="2">JS23</strain>
    </source>
</reference>
<dbReference type="AlphaFoldDB" id="A0A1H2PRT5"/>
<dbReference type="EMBL" id="FNLO01000009">
    <property type="protein sequence ID" value="SDV49647.1"/>
    <property type="molecule type" value="Genomic_DNA"/>
</dbReference>
<dbReference type="RefSeq" id="WP_091910004.1">
    <property type="nucleotide sequence ID" value="NZ_FNLO01000009.1"/>
</dbReference>
<keyword evidence="2" id="KW-1185">Reference proteome</keyword>
<proteinExistence type="predicted"/>